<name>A0ABR8PUQ7_9CLOT</name>
<dbReference type="Proteomes" id="UP000627781">
    <property type="component" value="Unassembled WGS sequence"/>
</dbReference>
<dbReference type="InterPro" id="IPR004090">
    <property type="entry name" value="Chemotax_Me-accpt_rcpt"/>
</dbReference>
<keyword evidence="6" id="KW-1185">Reference proteome</keyword>
<dbReference type="RefSeq" id="WP_143317656.1">
    <property type="nucleotide sequence ID" value="NZ_JACSRA010000016.1"/>
</dbReference>
<proteinExistence type="inferred from homology"/>
<dbReference type="SUPFAM" id="SSF58104">
    <property type="entry name" value="Methyl-accepting chemotaxis protein (MCP) signaling domain"/>
    <property type="match status" value="1"/>
</dbReference>
<reference evidence="5 6" key="1">
    <citation type="submission" date="2020-08" db="EMBL/GenBank/DDBJ databases">
        <title>A Genomic Blueprint of the Chicken Gut Microbiome.</title>
        <authorList>
            <person name="Gilroy R."/>
            <person name="Ravi A."/>
            <person name="Getino M."/>
            <person name="Pursley I."/>
            <person name="Horton D.L."/>
            <person name="Alikhan N.-F."/>
            <person name="Baker D."/>
            <person name="Gharbi K."/>
            <person name="Hall N."/>
            <person name="Watson M."/>
            <person name="Adriaenssens E.M."/>
            <person name="Foster-Nyarko E."/>
            <person name="Jarju S."/>
            <person name="Secka A."/>
            <person name="Antonio M."/>
            <person name="Oren A."/>
            <person name="Chaudhuri R."/>
            <person name="La Ragione R.M."/>
            <person name="Hildebrand F."/>
            <person name="Pallen M.J."/>
        </authorList>
    </citation>
    <scope>NUCLEOTIDE SEQUENCE [LARGE SCALE GENOMIC DNA]</scope>
    <source>
        <strain evidence="5 6">Sa3CVN1</strain>
    </source>
</reference>
<evidence type="ECO:0000256" key="2">
    <source>
        <dbReference type="ARBA" id="ARBA00029447"/>
    </source>
</evidence>
<dbReference type="SMART" id="SM00283">
    <property type="entry name" value="MA"/>
    <property type="match status" value="1"/>
</dbReference>
<dbReference type="PANTHER" id="PTHR32089">
    <property type="entry name" value="METHYL-ACCEPTING CHEMOTAXIS PROTEIN MCPB"/>
    <property type="match status" value="1"/>
</dbReference>
<evidence type="ECO:0000256" key="3">
    <source>
        <dbReference type="PROSITE-ProRule" id="PRU00284"/>
    </source>
</evidence>
<protein>
    <submittedName>
        <fullName evidence="5">Chemotaxis protein</fullName>
    </submittedName>
</protein>
<gene>
    <name evidence="5" type="ORF">H9661_10925</name>
</gene>
<evidence type="ECO:0000256" key="1">
    <source>
        <dbReference type="ARBA" id="ARBA00023224"/>
    </source>
</evidence>
<sequence>MGLFGRKKIIENNVINDNTKTKNSDLSEKMYPLKYSVNYLNNRTNDLIKEESGTSNELKRIEESFVEVKSKAQEVNTSISNFRGHFNDIKNVSDEFNDRMNNILRCVDDAQKKVVDLKGSSKSVEDSFLIIEKTFEQFQKSYVMIKEYTTSIIDIADQTNLLALNASIEAARAGEQGKGFAVVAEEVKELSGKIKELVNGVNTSMGNVEQDTNKLNISLKDSKNALSESYKSVNNTEEIFEEIKVNVDGVSDINGKISTVINESNIEIQNINDNMNNSIKYYDRVTDDIDNLNTQITNKGIIFEDITNFLEQMNPLIDHIVEKNK</sequence>
<comment type="similarity">
    <text evidence="2">Belongs to the methyl-accepting chemotaxis (MCP) protein family.</text>
</comment>
<dbReference type="InterPro" id="IPR004089">
    <property type="entry name" value="MCPsignal_dom"/>
</dbReference>
<dbReference type="PANTHER" id="PTHR32089:SF112">
    <property type="entry name" value="LYSOZYME-LIKE PROTEIN-RELATED"/>
    <property type="match status" value="1"/>
</dbReference>
<dbReference type="PRINTS" id="PR00260">
    <property type="entry name" value="CHEMTRNSDUCR"/>
</dbReference>
<evidence type="ECO:0000313" key="6">
    <source>
        <dbReference type="Proteomes" id="UP000627781"/>
    </source>
</evidence>
<dbReference type="Gene3D" id="1.10.287.950">
    <property type="entry name" value="Methyl-accepting chemotaxis protein"/>
    <property type="match status" value="1"/>
</dbReference>
<dbReference type="PROSITE" id="PS50111">
    <property type="entry name" value="CHEMOTAXIS_TRANSDUC_2"/>
    <property type="match status" value="1"/>
</dbReference>
<dbReference type="Pfam" id="PF00015">
    <property type="entry name" value="MCPsignal"/>
    <property type="match status" value="1"/>
</dbReference>
<feature type="domain" description="Methyl-accepting transducer" evidence="4">
    <location>
        <begin position="43"/>
        <end position="279"/>
    </location>
</feature>
<dbReference type="EMBL" id="JACSRA010000016">
    <property type="protein sequence ID" value="MBD7911872.1"/>
    <property type="molecule type" value="Genomic_DNA"/>
</dbReference>
<keyword evidence="1 3" id="KW-0807">Transducer</keyword>
<evidence type="ECO:0000259" key="4">
    <source>
        <dbReference type="PROSITE" id="PS50111"/>
    </source>
</evidence>
<accession>A0ABR8PUQ7</accession>
<comment type="caution">
    <text evidence="5">The sequence shown here is derived from an EMBL/GenBank/DDBJ whole genome shotgun (WGS) entry which is preliminary data.</text>
</comment>
<evidence type="ECO:0000313" key="5">
    <source>
        <dbReference type="EMBL" id="MBD7911872.1"/>
    </source>
</evidence>
<organism evidence="5 6">
    <name type="scientific">Clostridium cibarium</name>
    <dbReference type="NCBI Taxonomy" id="2762247"/>
    <lineage>
        <taxon>Bacteria</taxon>
        <taxon>Bacillati</taxon>
        <taxon>Bacillota</taxon>
        <taxon>Clostridia</taxon>
        <taxon>Eubacteriales</taxon>
        <taxon>Clostridiaceae</taxon>
        <taxon>Clostridium</taxon>
    </lineage>
</organism>